<name>A0ABP0NK35_9DINO</name>
<dbReference type="InterPro" id="IPR011990">
    <property type="entry name" value="TPR-like_helical_dom_sf"/>
</dbReference>
<dbReference type="PANTHER" id="PTHR47447:SF17">
    <property type="entry name" value="OS12G0638900 PROTEIN"/>
    <property type="match status" value="1"/>
</dbReference>
<dbReference type="Gene3D" id="1.25.40.10">
    <property type="entry name" value="Tetratricopeptide repeat domain"/>
    <property type="match status" value="2"/>
</dbReference>
<evidence type="ECO:0000256" key="1">
    <source>
        <dbReference type="ARBA" id="ARBA00022737"/>
    </source>
</evidence>
<protein>
    <recommendedName>
        <fullName evidence="4">Pentatricopeptide repeat-containing protein, chloroplastic</fullName>
    </recommendedName>
</protein>
<dbReference type="PANTHER" id="PTHR47447">
    <property type="entry name" value="OS03G0856100 PROTEIN"/>
    <property type="match status" value="1"/>
</dbReference>
<reference evidence="2 3" key="1">
    <citation type="submission" date="2024-02" db="EMBL/GenBank/DDBJ databases">
        <authorList>
            <person name="Chen Y."/>
            <person name="Shah S."/>
            <person name="Dougan E. K."/>
            <person name="Thang M."/>
            <person name="Chan C."/>
        </authorList>
    </citation>
    <scope>NUCLEOTIDE SEQUENCE [LARGE SCALE GENOMIC DNA]</scope>
</reference>
<accession>A0ABP0NK35</accession>
<organism evidence="2 3">
    <name type="scientific">Durusdinium trenchii</name>
    <dbReference type="NCBI Taxonomy" id="1381693"/>
    <lineage>
        <taxon>Eukaryota</taxon>
        <taxon>Sar</taxon>
        <taxon>Alveolata</taxon>
        <taxon>Dinophyceae</taxon>
        <taxon>Suessiales</taxon>
        <taxon>Symbiodiniaceae</taxon>
        <taxon>Durusdinium</taxon>
    </lineage>
</organism>
<comment type="caution">
    <text evidence="2">The sequence shown here is derived from an EMBL/GenBank/DDBJ whole genome shotgun (WGS) entry which is preliminary data.</text>
</comment>
<evidence type="ECO:0008006" key="4">
    <source>
        <dbReference type="Google" id="ProtNLM"/>
    </source>
</evidence>
<keyword evidence="3" id="KW-1185">Reference proteome</keyword>
<evidence type="ECO:0000313" key="3">
    <source>
        <dbReference type="Proteomes" id="UP001642484"/>
    </source>
</evidence>
<evidence type="ECO:0000313" key="2">
    <source>
        <dbReference type="EMBL" id="CAK9063929.1"/>
    </source>
</evidence>
<proteinExistence type="predicted"/>
<sequence>MWTSSEMLPLSDLRRLFSLEPKIPPDSSLSGVLLEVAQGLSPWSSSCIELQVLRSMSCSRLELYAYHRNAAAASCVRQRRWRSALLLLGTNIPRRNTSAAVNALKKAGHWALAVALLESLAQQRTRPDVSGHNALASALELSSWNQILSIVHFAALLDEDMTSHSLLRVSDWALAVAFWRTLQLNGHNPDTIGTNALMAPIAQAGQWQRAASGLQELFRTHLRRDGATYATAMDSCQRGSWTKALDFLLQMRFQALCPCRIQYTAVCDACAAAESWERALHVFDIAKMMDAWDALLGTSSLAAMSRSNQWTSAMYAFAALPEVSLEPNTITSTTVLTACERGRNWQMGLMAFSCMLEERLVNHMSFSTVMQACDKSGEWQLLFHLLGSMTSVQLQPTSMVYTAVRNSKAVPALALADIVTAALQPRTNKLIQCRFNLVDVQRKFLLIILLSSIDLNRLKHRTWLREETLEQLLKPAAISHPKFCRHKVVSTDQISLHKPSYSIIELGATAMADSDIQLAKVVELFTKHSTKDGHRA</sequence>
<dbReference type="EMBL" id="CAXAMN010021839">
    <property type="protein sequence ID" value="CAK9063929.1"/>
    <property type="molecule type" value="Genomic_DNA"/>
</dbReference>
<keyword evidence="1" id="KW-0677">Repeat</keyword>
<gene>
    <name evidence="2" type="ORF">CCMP2556_LOCUS31397</name>
</gene>
<dbReference type="Proteomes" id="UP001642484">
    <property type="component" value="Unassembled WGS sequence"/>
</dbReference>